<feature type="compositionally biased region" description="Low complexity" evidence="6">
    <location>
        <begin position="58"/>
        <end position="68"/>
    </location>
</feature>
<dbReference type="GO" id="GO:0016301">
    <property type="term" value="F:kinase activity"/>
    <property type="evidence" value="ECO:0007669"/>
    <property type="project" value="UniProtKB-KW"/>
</dbReference>
<feature type="region of interest" description="Disordered" evidence="6">
    <location>
        <begin position="38"/>
        <end position="84"/>
    </location>
</feature>
<feature type="domain" description="PAC" evidence="9">
    <location>
        <begin position="263"/>
        <end position="314"/>
    </location>
</feature>
<dbReference type="InterPro" id="IPR000700">
    <property type="entry name" value="PAS-assoc_C"/>
</dbReference>
<evidence type="ECO:0000256" key="4">
    <source>
        <dbReference type="ARBA" id="ARBA00023163"/>
    </source>
</evidence>
<dbReference type="AlphaFoldDB" id="A0A7D5L9M9"/>
<dbReference type="PANTHER" id="PTHR34236">
    <property type="entry name" value="DIMETHYL SULFOXIDE REDUCTASE TRANSCRIPTIONAL ACTIVATOR"/>
    <property type="match status" value="1"/>
</dbReference>
<keyword evidence="1" id="KW-0808">Transferase</keyword>
<name>A0A7D5L9M9_9EURY</name>
<protein>
    <submittedName>
        <fullName evidence="10">PAS domain S-box protein</fullName>
    </submittedName>
</protein>
<dbReference type="SUPFAM" id="SSF55781">
    <property type="entry name" value="GAF domain-like"/>
    <property type="match status" value="1"/>
</dbReference>
<dbReference type="Pfam" id="PF04967">
    <property type="entry name" value="HTH_10"/>
    <property type="match status" value="1"/>
</dbReference>
<dbReference type="InterPro" id="IPR036388">
    <property type="entry name" value="WH-like_DNA-bd_sf"/>
</dbReference>
<dbReference type="InterPro" id="IPR000014">
    <property type="entry name" value="PAS"/>
</dbReference>
<dbReference type="InterPro" id="IPR013324">
    <property type="entry name" value="RNA_pol_sigma_r3/r4-like"/>
</dbReference>
<dbReference type="InterPro" id="IPR029016">
    <property type="entry name" value="GAF-like_dom_sf"/>
</dbReference>
<dbReference type="SUPFAM" id="SSF55785">
    <property type="entry name" value="PYP-like sensor domain (PAS domain)"/>
    <property type="match status" value="1"/>
</dbReference>
<dbReference type="InterPro" id="IPR013655">
    <property type="entry name" value="PAS_fold_3"/>
</dbReference>
<dbReference type="PROSITE" id="PS50110">
    <property type="entry name" value="RESPONSE_REGULATORY"/>
    <property type="match status" value="1"/>
</dbReference>
<dbReference type="PROSITE" id="PS50112">
    <property type="entry name" value="PAS"/>
    <property type="match status" value="1"/>
</dbReference>
<keyword evidence="4" id="KW-0804">Transcription</keyword>
<dbReference type="GO" id="GO:0000160">
    <property type="term" value="P:phosphorelay signal transduction system"/>
    <property type="evidence" value="ECO:0007669"/>
    <property type="project" value="InterPro"/>
</dbReference>
<dbReference type="OrthoDB" id="312057at2157"/>
<dbReference type="Gene3D" id="1.10.10.10">
    <property type="entry name" value="Winged helix-like DNA-binding domain superfamily/Winged helix DNA-binding domain"/>
    <property type="match status" value="1"/>
</dbReference>
<gene>
    <name evidence="10" type="ORF">HUG12_04070</name>
</gene>
<dbReference type="InterPro" id="IPR001789">
    <property type="entry name" value="Sig_transdc_resp-reg_receiver"/>
</dbReference>
<dbReference type="NCBIfam" id="TIGR00229">
    <property type="entry name" value="sensory_box"/>
    <property type="match status" value="1"/>
</dbReference>
<dbReference type="CDD" id="cd00130">
    <property type="entry name" value="PAS"/>
    <property type="match status" value="1"/>
</dbReference>
<evidence type="ECO:0000259" key="7">
    <source>
        <dbReference type="PROSITE" id="PS50110"/>
    </source>
</evidence>
<feature type="modified residue" description="4-aspartylphosphate" evidence="5">
    <location>
        <position position="117"/>
    </location>
</feature>
<dbReference type="Proteomes" id="UP000509626">
    <property type="component" value="Chromosome"/>
</dbReference>
<dbReference type="InterPro" id="IPR035965">
    <property type="entry name" value="PAS-like_dom_sf"/>
</dbReference>
<dbReference type="Pfam" id="PF08447">
    <property type="entry name" value="PAS_3"/>
    <property type="match status" value="1"/>
</dbReference>
<dbReference type="SMART" id="SM00065">
    <property type="entry name" value="GAF"/>
    <property type="match status" value="1"/>
</dbReference>
<dbReference type="GeneID" id="56036607"/>
<keyword evidence="5" id="KW-0597">Phosphoprotein</keyword>
<dbReference type="PANTHER" id="PTHR34236:SF1">
    <property type="entry name" value="DIMETHYL SULFOXIDE REDUCTASE TRANSCRIPTIONAL ACTIVATOR"/>
    <property type="match status" value="1"/>
</dbReference>
<dbReference type="Pfam" id="PF15915">
    <property type="entry name" value="BAT"/>
    <property type="match status" value="1"/>
</dbReference>
<dbReference type="SMART" id="SM00086">
    <property type="entry name" value="PAC"/>
    <property type="match status" value="1"/>
</dbReference>
<feature type="compositionally biased region" description="Gly residues" evidence="6">
    <location>
        <begin position="69"/>
        <end position="83"/>
    </location>
</feature>
<dbReference type="KEGG" id="halu:HUG12_04070"/>
<dbReference type="SUPFAM" id="SSF52172">
    <property type="entry name" value="CheY-like"/>
    <property type="match status" value="1"/>
</dbReference>
<organism evidence="10 11">
    <name type="scientific">Halorarum salinum</name>
    <dbReference type="NCBI Taxonomy" id="2743089"/>
    <lineage>
        <taxon>Archaea</taxon>
        <taxon>Methanobacteriati</taxon>
        <taxon>Methanobacteriota</taxon>
        <taxon>Stenosarchaea group</taxon>
        <taxon>Halobacteria</taxon>
        <taxon>Halobacteriales</taxon>
        <taxon>Haloferacaceae</taxon>
        <taxon>Halorarum</taxon>
    </lineage>
</organism>
<evidence type="ECO:0000256" key="2">
    <source>
        <dbReference type="ARBA" id="ARBA00022777"/>
    </source>
</evidence>
<dbReference type="SUPFAM" id="SSF88659">
    <property type="entry name" value="Sigma3 and sigma4 domains of RNA polymerase sigma factors"/>
    <property type="match status" value="1"/>
</dbReference>
<feature type="domain" description="Response regulatory" evidence="7">
    <location>
        <begin position="8"/>
        <end position="181"/>
    </location>
</feature>
<dbReference type="Gene3D" id="3.30.450.40">
    <property type="match status" value="1"/>
</dbReference>
<dbReference type="InterPro" id="IPR003018">
    <property type="entry name" value="GAF"/>
</dbReference>
<evidence type="ECO:0000313" key="11">
    <source>
        <dbReference type="Proteomes" id="UP000509626"/>
    </source>
</evidence>
<dbReference type="Gene3D" id="3.40.50.2300">
    <property type="match status" value="1"/>
</dbReference>
<dbReference type="Pfam" id="PF13185">
    <property type="entry name" value="GAF_2"/>
    <property type="match status" value="1"/>
</dbReference>
<dbReference type="EMBL" id="CP058579">
    <property type="protein sequence ID" value="QLG60955.1"/>
    <property type="molecule type" value="Genomic_DNA"/>
</dbReference>
<dbReference type="RefSeq" id="WP_179267540.1">
    <property type="nucleotide sequence ID" value="NZ_CP058579.1"/>
</dbReference>
<dbReference type="Pfam" id="PF00072">
    <property type="entry name" value="Response_reg"/>
    <property type="match status" value="1"/>
</dbReference>
<proteinExistence type="predicted"/>
<dbReference type="InterPro" id="IPR007050">
    <property type="entry name" value="HTH_bacterioopsin"/>
</dbReference>
<evidence type="ECO:0000256" key="5">
    <source>
        <dbReference type="PROSITE-ProRule" id="PRU00169"/>
    </source>
</evidence>
<reference evidence="10 11" key="1">
    <citation type="submission" date="2020-06" db="EMBL/GenBank/DDBJ databases">
        <title>NJ-3-1, isolated from saline soil.</title>
        <authorList>
            <person name="Cui H.L."/>
            <person name="Shi X."/>
        </authorList>
    </citation>
    <scope>NUCLEOTIDE SEQUENCE [LARGE SCALE GENOMIC DNA]</scope>
    <source>
        <strain evidence="10 11">NJ-3-1</strain>
    </source>
</reference>
<evidence type="ECO:0000256" key="6">
    <source>
        <dbReference type="SAM" id="MobiDB-lite"/>
    </source>
</evidence>
<sequence length="717" mass="79166">MSGTHRLTVLLVEDNPGDARYIEELLREASELSARVMSNEDAVRRGHEATAGRSYGETTPGSLGASTAGTGGPTASGNDGGLGARSEEVAPELVHETRLADGLERLREGAIDVVLLDLNLPDSEGIETLTTAAEATDVPVVVLTGVSDRSVGRRALREGADEYLVKDEINSDLLVRSLYHAMERREHERELKRHEVLVEESTDVNAVLGADGTFRFLTPSVESVLGYAPEELIGENAFERIHPDDVDAAAEEFGRVLEGGELVPMEFRYEHADGSWVVLEARGRDLRDDPLVDGVVLYSRDVTERKRREEQLAQQREELAALNQLNGVVQELTHAIIESTTRTDLEESVCRRLAGTDAYLFAWIGEIDSTSEEVLVRTKAGVDGYPDDARITVGDDPEGQGPTGRAIRTGEMQVARNILENPDFEPWWDQAERYGFRSSAAIPITHEDTLYGVLNVYSERPYAFDDDERAVVGQLGEVIGHALTAIERKQALMSEEVVEIEFLVQGYLDGFDVEPPEEGSITYDRVVPLSGGRHVVYGTATGDAVDTVRALADRVSAWEDVTVVAERDGRTRFELELTESPVLSKVASRGGRMQRASVEGTELRAMVHLPPDADVRSVVDSMREAYPRARVIAQRRTQRSPEPRPDVQGLVDDKLTPRQRNALETAYFSGFFEWPRDSSGEEVAETLDVSAPTFHQHLRVAERKLMEAMFETEDASS</sequence>
<dbReference type="Gene3D" id="3.30.450.20">
    <property type="entry name" value="PAS domain"/>
    <property type="match status" value="1"/>
</dbReference>
<feature type="domain" description="PAS" evidence="8">
    <location>
        <begin position="190"/>
        <end position="260"/>
    </location>
</feature>
<keyword evidence="3" id="KW-0805">Transcription regulation</keyword>
<dbReference type="PROSITE" id="PS50113">
    <property type="entry name" value="PAC"/>
    <property type="match status" value="1"/>
</dbReference>
<evidence type="ECO:0000259" key="9">
    <source>
        <dbReference type="PROSITE" id="PS50113"/>
    </source>
</evidence>
<evidence type="ECO:0000259" key="8">
    <source>
        <dbReference type="PROSITE" id="PS50112"/>
    </source>
</evidence>
<keyword evidence="2" id="KW-0418">Kinase</keyword>
<evidence type="ECO:0000256" key="1">
    <source>
        <dbReference type="ARBA" id="ARBA00022679"/>
    </source>
</evidence>
<evidence type="ECO:0000313" key="10">
    <source>
        <dbReference type="EMBL" id="QLG60955.1"/>
    </source>
</evidence>
<dbReference type="InterPro" id="IPR011006">
    <property type="entry name" value="CheY-like_superfamily"/>
</dbReference>
<evidence type="ECO:0000256" key="3">
    <source>
        <dbReference type="ARBA" id="ARBA00023015"/>
    </source>
</evidence>
<feature type="compositionally biased region" description="Basic and acidic residues" evidence="6">
    <location>
        <begin position="41"/>
        <end position="50"/>
    </location>
</feature>
<keyword evidence="11" id="KW-1185">Reference proteome</keyword>
<dbReference type="InterPro" id="IPR031803">
    <property type="entry name" value="BAT_GAF/HTH-assoc"/>
</dbReference>
<dbReference type="InterPro" id="IPR001610">
    <property type="entry name" value="PAC"/>
</dbReference>
<accession>A0A7D5L9M9</accession>
<dbReference type="SMART" id="SM00091">
    <property type="entry name" value="PAS"/>
    <property type="match status" value="1"/>
</dbReference>